<feature type="region of interest" description="Disordered" evidence="1">
    <location>
        <begin position="38"/>
        <end position="60"/>
    </location>
</feature>
<accession>A0A433SMV6</accession>
<organism evidence="2 3">
    <name type="scientific">Elysia chlorotica</name>
    <name type="common">Eastern emerald elysia</name>
    <name type="synonym">Sea slug</name>
    <dbReference type="NCBI Taxonomy" id="188477"/>
    <lineage>
        <taxon>Eukaryota</taxon>
        <taxon>Metazoa</taxon>
        <taxon>Spiralia</taxon>
        <taxon>Lophotrochozoa</taxon>
        <taxon>Mollusca</taxon>
        <taxon>Gastropoda</taxon>
        <taxon>Heterobranchia</taxon>
        <taxon>Euthyneura</taxon>
        <taxon>Panpulmonata</taxon>
        <taxon>Sacoglossa</taxon>
        <taxon>Placobranchoidea</taxon>
        <taxon>Plakobranchidae</taxon>
        <taxon>Elysia</taxon>
    </lineage>
</organism>
<keyword evidence="3" id="KW-1185">Reference proteome</keyword>
<dbReference type="AlphaFoldDB" id="A0A433SMV6"/>
<dbReference type="OrthoDB" id="6427080at2759"/>
<feature type="region of interest" description="Disordered" evidence="1">
    <location>
        <begin position="94"/>
        <end position="132"/>
    </location>
</feature>
<dbReference type="Proteomes" id="UP000271974">
    <property type="component" value="Unassembled WGS sequence"/>
</dbReference>
<evidence type="ECO:0000313" key="2">
    <source>
        <dbReference type="EMBL" id="RUS70503.1"/>
    </source>
</evidence>
<name>A0A433SMV6_ELYCH</name>
<protein>
    <submittedName>
        <fullName evidence="2">Uncharacterized protein</fullName>
    </submittedName>
</protein>
<feature type="non-terminal residue" evidence="2">
    <location>
        <position position="1"/>
    </location>
</feature>
<sequence length="147" mass="16072">VSSALYLDEATDELILTQGTLSSIQVLPSKTLVDPKASNIQVTHQGNKLSDNSNQNQTEGVRKRKAVTAGKENDGSCVPFSKPSAVEKKILMEGEEVQTQYDERPSITSNKGHGPSKPKSKKAEKSCRKRLLTQVKGQSKITGFFRL</sequence>
<evidence type="ECO:0000313" key="3">
    <source>
        <dbReference type="Proteomes" id="UP000271974"/>
    </source>
</evidence>
<reference evidence="2 3" key="1">
    <citation type="submission" date="2019-01" db="EMBL/GenBank/DDBJ databases">
        <title>A draft genome assembly of the solar-powered sea slug Elysia chlorotica.</title>
        <authorList>
            <person name="Cai H."/>
            <person name="Li Q."/>
            <person name="Fang X."/>
            <person name="Li J."/>
            <person name="Curtis N.E."/>
            <person name="Altenburger A."/>
            <person name="Shibata T."/>
            <person name="Feng M."/>
            <person name="Maeda T."/>
            <person name="Schwartz J.A."/>
            <person name="Shigenobu S."/>
            <person name="Lundholm N."/>
            <person name="Nishiyama T."/>
            <person name="Yang H."/>
            <person name="Hasebe M."/>
            <person name="Li S."/>
            <person name="Pierce S.K."/>
            <person name="Wang J."/>
        </authorList>
    </citation>
    <scope>NUCLEOTIDE SEQUENCE [LARGE SCALE GENOMIC DNA]</scope>
    <source>
        <strain evidence="2">EC2010</strain>
        <tissue evidence="2">Whole organism of an adult</tissue>
    </source>
</reference>
<proteinExistence type="predicted"/>
<evidence type="ECO:0000256" key="1">
    <source>
        <dbReference type="SAM" id="MobiDB-lite"/>
    </source>
</evidence>
<gene>
    <name evidence="2" type="ORF">EGW08_021728</name>
</gene>
<comment type="caution">
    <text evidence="2">The sequence shown here is derived from an EMBL/GenBank/DDBJ whole genome shotgun (WGS) entry which is preliminary data.</text>
</comment>
<dbReference type="EMBL" id="RQTK01001393">
    <property type="protein sequence ID" value="RUS70503.1"/>
    <property type="molecule type" value="Genomic_DNA"/>
</dbReference>
<feature type="compositionally biased region" description="Polar residues" evidence="1">
    <location>
        <begin position="38"/>
        <end position="59"/>
    </location>
</feature>